<dbReference type="CDD" id="cd14948">
    <property type="entry name" value="BACON"/>
    <property type="match status" value="2"/>
</dbReference>
<dbReference type="EMBL" id="JACSIT010000149">
    <property type="protein sequence ID" value="MBC6996156.1"/>
    <property type="molecule type" value="Genomic_DNA"/>
</dbReference>
<dbReference type="Proteomes" id="UP000650081">
    <property type="component" value="Unassembled WGS sequence"/>
</dbReference>
<evidence type="ECO:0000259" key="1">
    <source>
        <dbReference type="Pfam" id="PF13004"/>
    </source>
</evidence>
<name>A0A923PNV6_9BACT</name>
<proteinExistence type="predicted"/>
<feature type="non-terminal residue" evidence="2">
    <location>
        <position position="1"/>
    </location>
</feature>
<keyword evidence="3" id="KW-1185">Reference proteome</keyword>
<dbReference type="InterPro" id="IPR013783">
    <property type="entry name" value="Ig-like_fold"/>
</dbReference>
<dbReference type="InterPro" id="IPR024361">
    <property type="entry name" value="BACON"/>
</dbReference>
<gene>
    <name evidence="2" type="ORF">H9S92_18440</name>
</gene>
<sequence length="654" mass="69388">VNVTYTANTSTSSRTGTITVTGCNITRTITVTQAAVSVFLRIDADSLRHTSTPGTHNFGVSSNCDAWSASVTAPWLRVLSQTGGGTGSVTLEVDVNPGFTSRSAVITVSGCGLSQSIALIQAGQNINIPWTSNPTGSNHTIILPATLAADLGDGVGLVPGDVIGFFYAVDGAFICSNYAIWTGQDNSFAVFGNDADPPVQKNGFANDERFQVRVYQQATDEEYLVEATYAPVGTQGVVSNTDRYATNGISLLTGLEADASKEQTIGLAAGWNMISAYVAPEEANVLSILGDIADQVILFKNDQGQSAIPSFNINAVGDWAPTQGYQVKMRTATELVLQGTLLDPSMPIPIRRGWQMIAYPRQEASSIVDRMASLGSTLEIVKNNAGQAYIPAFGINNIGQLLPGQGYQLKATTTGVLSLMELDAPPLSSNLSPGPGTGQSMPANSHFVLDSNFNTGNNCQIVFPADVLEPSLAPGDELGYFTPEGKLCGAGIFTGENLAITVWGDDLGTESVIEGLRTGEEYIARAWRRIEDVEFPLLLVHDPGDGRYGIDDLEIVVEADLATSLAFPSGRATVPLTVFPNPADEEITIQLPPAAVQMKIYAMDGRELFQQPVATSSDSIPALRLSVARLPRGAAIIYVTDLTGRQYVARVLLH</sequence>
<evidence type="ECO:0000313" key="3">
    <source>
        <dbReference type="Proteomes" id="UP000650081"/>
    </source>
</evidence>
<dbReference type="AlphaFoldDB" id="A0A923PNV6"/>
<comment type="caution">
    <text evidence="2">The sequence shown here is derived from an EMBL/GenBank/DDBJ whole genome shotgun (WGS) entry which is preliminary data.</text>
</comment>
<protein>
    <recommendedName>
        <fullName evidence="1">BACON domain-containing protein</fullName>
    </recommendedName>
</protein>
<dbReference type="Pfam" id="PF13004">
    <property type="entry name" value="BACON"/>
    <property type="match status" value="2"/>
</dbReference>
<feature type="domain" description="BACON" evidence="1">
    <location>
        <begin position="1"/>
        <end position="34"/>
    </location>
</feature>
<dbReference type="Gene3D" id="2.60.40.10">
    <property type="entry name" value="Immunoglobulins"/>
    <property type="match status" value="1"/>
</dbReference>
<reference evidence="2" key="1">
    <citation type="submission" date="2020-08" db="EMBL/GenBank/DDBJ databases">
        <title>Lewinella bacteria from marine environments.</title>
        <authorList>
            <person name="Zhong Y."/>
        </authorList>
    </citation>
    <scope>NUCLEOTIDE SEQUENCE</scope>
    <source>
        <strain evidence="2">KCTC 42187</strain>
    </source>
</reference>
<evidence type="ECO:0000313" key="2">
    <source>
        <dbReference type="EMBL" id="MBC6996156.1"/>
    </source>
</evidence>
<organism evidence="2 3">
    <name type="scientific">Neolewinella lacunae</name>
    <dbReference type="NCBI Taxonomy" id="1517758"/>
    <lineage>
        <taxon>Bacteria</taxon>
        <taxon>Pseudomonadati</taxon>
        <taxon>Bacteroidota</taxon>
        <taxon>Saprospiria</taxon>
        <taxon>Saprospirales</taxon>
        <taxon>Lewinellaceae</taxon>
        <taxon>Neolewinella</taxon>
    </lineage>
</organism>
<accession>A0A923PNV6</accession>
<feature type="domain" description="BACON" evidence="1">
    <location>
        <begin position="66"/>
        <end position="122"/>
    </location>
</feature>
<dbReference type="RefSeq" id="WP_222936167.1">
    <property type="nucleotide sequence ID" value="NZ_JACSIT010000149.1"/>
</dbReference>